<name>A0A6J5F825_9BURK</name>
<reference evidence="1 2" key="1">
    <citation type="submission" date="2020-04" db="EMBL/GenBank/DDBJ databases">
        <authorList>
            <person name="De Canck E."/>
        </authorList>
    </citation>
    <scope>NUCLEOTIDE SEQUENCE [LARGE SCALE GENOMIC DNA]</scope>
    <source>
        <strain evidence="1 2">LMG 29542</strain>
    </source>
</reference>
<keyword evidence="2" id="KW-1185">Reference proteome</keyword>
<dbReference type="Proteomes" id="UP000494363">
    <property type="component" value="Unassembled WGS sequence"/>
</dbReference>
<sequence>MQITYNSASNLKTGMSGEILSDSALNYGNSLPLKDPREIEIPSTIDCSSLDSIIDQASIAPKIEDSQKNRSPDEVCNSILHYLNSRNLQFNSRSEFRSHTLWKSIVQRSISSGQKIGIIIPIFCNIGNPLKRFQETTVTAAEITTLKFLANVAREVQNLYPPGLCFKVVVDANFYSTPFMNSVIETNAYYKGLVSWVAKNGFCDEIDVIDMMDLLCPRSNNFTARFNHWMNILESTPKTENVEASKWGLSMVCSINLRHLSNDYSSIYSCYSNSHSELRKEVLERSTKSLVVYRSLKNAAADIYWEDLIDSNCIRATIHTKSIPVLGLRVYPEYKKSSRLLPYHGISVFTRKSESTPFRMQVLTEMDAVNLPGVVRYRSSDGITQAYVAPPGISAQHRQRTLR</sequence>
<dbReference type="AlphaFoldDB" id="A0A6J5F825"/>
<dbReference type="EMBL" id="CADIKH010000246">
    <property type="protein sequence ID" value="CAB3775068.1"/>
    <property type="molecule type" value="Genomic_DNA"/>
</dbReference>
<dbReference type="InterPro" id="IPR007817">
    <property type="entry name" value="Isocyanide_synthase_DIT1"/>
</dbReference>
<organism evidence="1 2">
    <name type="scientific">Paraburkholderia humisilvae</name>
    <dbReference type="NCBI Taxonomy" id="627669"/>
    <lineage>
        <taxon>Bacteria</taxon>
        <taxon>Pseudomonadati</taxon>
        <taxon>Pseudomonadota</taxon>
        <taxon>Betaproteobacteria</taxon>
        <taxon>Burkholderiales</taxon>
        <taxon>Burkholderiaceae</taxon>
        <taxon>Paraburkholderia</taxon>
    </lineage>
</organism>
<accession>A0A6J5F825</accession>
<dbReference type="Pfam" id="PF05141">
    <property type="entry name" value="DIT1_PvcA"/>
    <property type="match status" value="1"/>
</dbReference>
<proteinExistence type="predicted"/>
<protein>
    <submittedName>
        <fullName evidence="1">Uncharacterized protein</fullName>
    </submittedName>
</protein>
<gene>
    <name evidence="1" type="ORF">LMG29542_08450</name>
</gene>
<evidence type="ECO:0000313" key="2">
    <source>
        <dbReference type="Proteomes" id="UP000494363"/>
    </source>
</evidence>
<evidence type="ECO:0000313" key="1">
    <source>
        <dbReference type="EMBL" id="CAB3775068.1"/>
    </source>
</evidence>